<dbReference type="InterPro" id="IPR002668">
    <property type="entry name" value="CNT_N_dom"/>
</dbReference>
<protein>
    <submittedName>
        <fullName evidence="12">Oidioi.mRNA.OKI2018_I69.chr1.g237.t1.cds</fullName>
    </submittedName>
</protein>
<feature type="domain" description="Concentrative nucleoside transporter C-terminal" evidence="10">
    <location>
        <begin position="385"/>
        <end position="608"/>
    </location>
</feature>
<organism evidence="12 13">
    <name type="scientific">Oikopleura dioica</name>
    <name type="common">Tunicate</name>
    <dbReference type="NCBI Taxonomy" id="34765"/>
    <lineage>
        <taxon>Eukaryota</taxon>
        <taxon>Metazoa</taxon>
        <taxon>Chordata</taxon>
        <taxon>Tunicata</taxon>
        <taxon>Appendicularia</taxon>
        <taxon>Copelata</taxon>
        <taxon>Oikopleuridae</taxon>
        <taxon>Oikopleura</taxon>
    </lineage>
</organism>
<sequence>MEGETNDAYVTSFDDVEINDDREREGQTGSETEKMEEEDMDAFEFNLITDYQNVEKEDKNLIFYLVMPFLKLAIFISNHARFFKIGIVLTLIAGFIIYTGFALSINFGEALIPLVLGCLAVFFICWDKFMLKYEDKIGDWYTTSTKNSPTFWRLLKIISGLAVCGVLLGLLVYDIFFAEEKIKEKNLVACAGILVYSLLCILMSRAPHKINFRTVIWAFGIQIVFGIFVLRTTAGFIAFDWLSSQIQKFLDYSKCGSLAVFGNSEGDISSFAFSALPTVIYFSMVIAVLYYTGIMPYFIKKISWIMEITCDVSGPEAIVCVGNIFVGQTESPLLIKPFIKNLTQSELFVVMVSGLDCRKENKLNASIAGSVFGLFVNMGIDSTALLTACVMSAPGSLAIAKMVYPELQKSKFRGKNSKSDEKQEQTANNALEAASAGIIDSIPLVAAIAAMLIGFQSLTFWLNDAIHWMGESVGYDNWSFDILLSYIFYPFTILLGLEMSEVFSVALMVGQKTFFTEIVAYTTLQENIENREKFLPKCDCEGNVMWLSERSEILTTYALSGFANFASIGIVIGGLSGMAPQRRGMLSKLGMLALLTATISCMERACVASILYAEGENPFLWGSQNLRGCEFVDNELGSGCGVSCNGVLINSTESCEVYGPAGGQRSCFD</sequence>
<evidence type="ECO:0000259" key="10">
    <source>
        <dbReference type="Pfam" id="PF07662"/>
    </source>
</evidence>
<name>A0ABN7SJ80_OIKDI</name>
<feature type="domain" description="Concentrative nucleoside transporter N-terminal" evidence="9">
    <location>
        <begin position="191"/>
        <end position="263"/>
    </location>
</feature>
<keyword evidence="6 8" id="KW-0472">Membrane</keyword>
<feature type="transmembrane region" description="Helical" evidence="8">
    <location>
        <begin position="185"/>
        <end position="203"/>
    </location>
</feature>
<comment type="subcellular location">
    <subcellularLocation>
        <location evidence="1">Cell membrane</location>
        <topology evidence="1">Multi-pass membrane protein</topology>
    </subcellularLocation>
</comment>
<evidence type="ECO:0000256" key="4">
    <source>
        <dbReference type="ARBA" id="ARBA00022692"/>
    </source>
</evidence>
<keyword evidence="4 8" id="KW-0812">Transmembrane</keyword>
<keyword evidence="5 8" id="KW-1133">Transmembrane helix</keyword>
<dbReference type="Proteomes" id="UP001158576">
    <property type="component" value="Chromosome 1"/>
</dbReference>
<feature type="transmembrane region" description="Helical" evidence="8">
    <location>
        <begin position="151"/>
        <end position="173"/>
    </location>
</feature>
<dbReference type="Pfam" id="PF07670">
    <property type="entry name" value="Gate"/>
    <property type="match status" value="1"/>
</dbReference>
<dbReference type="InterPro" id="IPR011642">
    <property type="entry name" value="Gate_dom"/>
</dbReference>
<accession>A0ABN7SJ80</accession>
<evidence type="ECO:0000256" key="8">
    <source>
        <dbReference type="SAM" id="Phobius"/>
    </source>
</evidence>
<reference evidence="12 13" key="1">
    <citation type="submission" date="2021-04" db="EMBL/GenBank/DDBJ databases">
        <authorList>
            <person name="Bliznina A."/>
        </authorList>
    </citation>
    <scope>NUCLEOTIDE SEQUENCE [LARGE SCALE GENOMIC DNA]</scope>
</reference>
<dbReference type="InterPro" id="IPR011657">
    <property type="entry name" value="CNT_C_dom"/>
</dbReference>
<feature type="transmembrane region" description="Helical" evidence="8">
    <location>
        <begin position="279"/>
        <end position="299"/>
    </location>
</feature>
<keyword evidence="13" id="KW-1185">Reference proteome</keyword>
<feature type="transmembrane region" description="Helical" evidence="8">
    <location>
        <begin position="111"/>
        <end position="131"/>
    </location>
</feature>
<keyword evidence="3" id="KW-1003">Cell membrane</keyword>
<dbReference type="InterPro" id="IPR008276">
    <property type="entry name" value="C_nuclsd_transpt"/>
</dbReference>
<feature type="region of interest" description="Disordered" evidence="7">
    <location>
        <begin position="1"/>
        <end position="35"/>
    </location>
</feature>
<evidence type="ECO:0000256" key="1">
    <source>
        <dbReference type="ARBA" id="ARBA00004651"/>
    </source>
</evidence>
<evidence type="ECO:0000256" key="6">
    <source>
        <dbReference type="ARBA" id="ARBA00023136"/>
    </source>
</evidence>
<evidence type="ECO:0000256" key="3">
    <source>
        <dbReference type="ARBA" id="ARBA00022475"/>
    </source>
</evidence>
<evidence type="ECO:0000256" key="7">
    <source>
        <dbReference type="SAM" id="MobiDB-lite"/>
    </source>
</evidence>
<dbReference type="Pfam" id="PF01773">
    <property type="entry name" value="Nucleos_tra2_N"/>
    <property type="match status" value="1"/>
</dbReference>
<evidence type="ECO:0000313" key="12">
    <source>
        <dbReference type="EMBL" id="CAG5102301.1"/>
    </source>
</evidence>
<feature type="domain" description="Nucleoside transporter/FeoB GTPase Gate" evidence="11">
    <location>
        <begin position="273"/>
        <end position="357"/>
    </location>
</feature>
<feature type="transmembrane region" description="Helical" evidence="8">
    <location>
        <begin position="61"/>
        <end position="78"/>
    </location>
</feature>
<feature type="transmembrane region" description="Helical" evidence="8">
    <location>
        <begin position="215"/>
        <end position="239"/>
    </location>
</feature>
<dbReference type="EMBL" id="OU015566">
    <property type="protein sequence ID" value="CAG5102301.1"/>
    <property type="molecule type" value="Genomic_DNA"/>
</dbReference>
<evidence type="ECO:0000256" key="5">
    <source>
        <dbReference type="ARBA" id="ARBA00022989"/>
    </source>
</evidence>
<feature type="transmembrane region" description="Helical" evidence="8">
    <location>
        <begin position="85"/>
        <end position="105"/>
    </location>
</feature>
<evidence type="ECO:0000313" key="13">
    <source>
        <dbReference type="Proteomes" id="UP001158576"/>
    </source>
</evidence>
<dbReference type="PANTHER" id="PTHR10590:SF4">
    <property type="entry name" value="SOLUTE CARRIER FAMILY 28 MEMBER 3"/>
    <property type="match status" value="1"/>
</dbReference>
<gene>
    <name evidence="12" type="ORF">OKIOD_LOCUS9002</name>
</gene>
<proteinExistence type="inferred from homology"/>
<evidence type="ECO:0000259" key="11">
    <source>
        <dbReference type="Pfam" id="PF07670"/>
    </source>
</evidence>
<feature type="transmembrane region" description="Helical" evidence="8">
    <location>
        <begin position="441"/>
        <end position="462"/>
    </location>
</feature>
<evidence type="ECO:0000256" key="2">
    <source>
        <dbReference type="ARBA" id="ARBA00009033"/>
    </source>
</evidence>
<dbReference type="PANTHER" id="PTHR10590">
    <property type="entry name" value="SODIUM/NUCLEOSIDE COTRANSPORTER"/>
    <property type="match status" value="1"/>
</dbReference>
<feature type="transmembrane region" description="Helical" evidence="8">
    <location>
        <begin position="483"/>
        <end position="509"/>
    </location>
</feature>
<comment type="similarity">
    <text evidence="2">Belongs to the concentrative nucleoside transporter (CNT) (TC 2.A.41) family.</text>
</comment>
<dbReference type="Pfam" id="PF07662">
    <property type="entry name" value="Nucleos_tra2_C"/>
    <property type="match status" value="1"/>
</dbReference>
<feature type="transmembrane region" description="Helical" evidence="8">
    <location>
        <begin position="554"/>
        <end position="577"/>
    </location>
</feature>
<evidence type="ECO:0000259" key="9">
    <source>
        <dbReference type="Pfam" id="PF01773"/>
    </source>
</evidence>